<dbReference type="AlphaFoldDB" id="A0A0A8K3E1"/>
<dbReference type="KEGG" id="mcg:GL4_1602"/>
<dbReference type="InterPro" id="IPR025711">
    <property type="entry name" value="PepSY"/>
</dbReference>
<evidence type="ECO:0000259" key="2">
    <source>
        <dbReference type="Pfam" id="PF13670"/>
    </source>
</evidence>
<organism evidence="3 4">
    <name type="scientific">Methyloceanibacter caenitepidi</name>
    <dbReference type="NCBI Taxonomy" id="1384459"/>
    <lineage>
        <taxon>Bacteria</taxon>
        <taxon>Pseudomonadati</taxon>
        <taxon>Pseudomonadota</taxon>
        <taxon>Alphaproteobacteria</taxon>
        <taxon>Hyphomicrobiales</taxon>
        <taxon>Hyphomicrobiaceae</taxon>
        <taxon>Methyloceanibacter</taxon>
    </lineage>
</organism>
<dbReference type="HOGENOM" id="CLU_2494295_0_0_5"/>
<evidence type="ECO:0000256" key="1">
    <source>
        <dbReference type="SAM" id="SignalP"/>
    </source>
</evidence>
<dbReference type="RefSeq" id="WP_045366382.1">
    <property type="nucleotide sequence ID" value="NZ_AP014648.1"/>
</dbReference>
<dbReference type="Proteomes" id="UP000031643">
    <property type="component" value="Chromosome"/>
</dbReference>
<keyword evidence="1" id="KW-0732">Signal</keyword>
<proteinExistence type="predicted"/>
<accession>A0A0A8K3E1</accession>
<dbReference type="Pfam" id="PF13670">
    <property type="entry name" value="PepSY_2"/>
    <property type="match status" value="1"/>
</dbReference>
<dbReference type="STRING" id="1384459.GL4_1602"/>
<evidence type="ECO:0000313" key="4">
    <source>
        <dbReference type="Proteomes" id="UP000031643"/>
    </source>
</evidence>
<dbReference type="EMBL" id="AP014648">
    <property type="protein sequence ID" value="BAQ17057.1"/>
    <property type="molecule type" value="Genomic_DNA"/>
</dbReference>
<feature type="chain" id="PRO_5002038887" description="PepSY domain-containing protein" evidence="1">
    <location>
        <begin position="26"/>
        <end position="86"/>
    </location>
</feature>
<sequence>MRRLTVVLGLAACTTLGVLSATAYAQSISIEKVRQMAFDRGIVDLEEIEYKRRRNIWKVEGEDARGDDIEMHVDATTGRVIKMERD</sequence>
<feature type="signal peptide" evidence="1">
    <location>
        <begin position="1"/>
        <end position="25"/>
    </location>
</feature>
<gene>
    <name evidence="3" type="ORF">GL4_1602</name>
</gene>
<protein>
    <recommendedName>
        <fullName evidence="2">PepSY domain-containing protein</fullName>
    </recommendedName>
</protein>
<reference evidence="3 4" key="1">
    <citation type="submission" date="2014-09" db="EMBL/GenBank/DDBJ databases">
        <title>Genome sequencing of Methyloceanibacter caenitepidi Gela4.</title>
        <authorList>
            <person name="Takeuchi M."/>
            <person name="Susumu S."/>
            <person name="Kamagata Y."/>
            <person name="Oshima K."/>
            <person name="Hattori M."/>
            <person name="Iwasaki W."/>
        </authorList>
    </citation>
    <scope>NUCLEOTIDE SEQUENCE [LARGE SCALE GENOMIC DNA]</scope>
    <source>
        <strain evidence="3 4">Gela4</strain>
    </source>
</reference>
<feature type="domain" description="PepSY" evidence="2">
    <location>
        <begin position="12"/>
        <end position="83"/>
    </location>
</feature>
<evidence type="ECO:0000313" key="3">
    <source>
        <dbReference type="EMBL" id="BAQ17057.1"/>
    </source>
</evidence>
<dbReference type="Gene3D" id="3.10.450.40">
    <property type="match status" value="1"/>
</dbReference>
<name>A0A0A8K3E1_9HYPH</name>
<dbReference type="OrthoDB" id="8450175at2"/>
<keyword evidence="4" id="KW-1185">Reference proteome</keyword>